<evidence type="ECO:0000256" key="6">
    <source>
        <dbReference type="ARBA" id="ARBA00023136"/>
    </source>
</evidence>
<feature type="transmembrane region" description="Helical" evidence="7">
    <location>
        <begin position="126"/>
        <end position="147"/>
    </location>
</feature>
<dbReference type="InterPro" id="IPR001123">
    <property type="entry name" value="LeuE-type"/>
</dbReference>
<name>A0ABU6DQI7_9GAMM</name>
<reference evidence="8 9" key="1">
    <citation type="submission" date="2019-08" db="EMBL/GenBank/DDBJ databases">
        <title>Five species of Acinetobacter isolated from floral nectar and animal pollinators.</title>
        <authorList>
            <person name="Hendry T.A."/>
        </authorList>
    </citation>
    <scope>NUCLEOTIDE SEQUENCE [LARGE SCALE GENOMIC DNA]</scope>
    <source>
        <strain evidence="8 9">MD18.27</strain>
    </source>
</reference>
<dbReference type="NCBIfam" id="NF008201">
    <property type="entry name" value="PRK10958.1"/>
    <property type="match status" value="1"/>
</dbReference>
<comment type="caution">
    <text evidence="8">The sequence shown here is derived from an EMBL/GenBank/DDBJ whole genome shotgun (WGS) entry which is preliminary data.</text>
</comment>
<dbReference type="PANTHER" id="PTHR30086:SF15">
    <property type="entry name" value="LEUCINE EFFLUX PROTEIN"/>
    <property type="match status" value="1"/>
</dbReference>
<keyword evidence="3" id="KW-1003">Cell membrane</keyword>
<keyword evidence="5 7" id="KW-1133">Transmembrane helix</keyword>
<evidence type="ECO:0000256" key="1">
    <source>
        <dbReference type="ARBA" id="ARBA00004651"/>
    </source>
</evidence>
<keyword evidence="9" id="KW-1185">Reference proteome</keyword>
<keyword evidence="4 7" id="KW-0812">Transmembrane</keyword>
<dbReference type="PIRSF" id="PIRSF006324">
    <property type="entry name" value="LeuE"/>
    <property type="match status" value="1"/>
</dbReference>
<evidence type="ECO:0000313" key="8">
    <source>
        <dbReference type="EMBL" id="MEB5476126.1"/>
    </source>
</evidence>
<organism evidence="8 9">
    <name type="scientific">Acinetobacter pollinis</name>
    <dbReference type="NCBI Taxonomy" id="2605270"/>
    <lineage>
        <taxon>Bacteria</taxon>
        <taxon>Pseudomonadati</taxon>
        <taxon>Pseudomonadota</taxon>
        <taxon>Gammaproteobacteria</taxon>
        <taxon>Moraxellales</taxon>
        <taxon>Moraxellaceae</taxon>
        <taxon>Acinetobacter</taxon>
    </lineage>
</organism>
<dbReference type="RefSeq" id="WP_325774705.1">
    <property type="nucleotide sequence ID" value="NZ_VTDN01000002.1"/>
</dbReference>
<evidence type="ECO:0000256" key="2">
    <source>
        <dbReference type="ARBA" id="ARBA00007928"/>
    </source>
</evidence>
<comment type="subcellular location">
    <subcellularLocation>
        <location evidence="1">Cell membrane</location>
        <topology evidence="1">Multi-pass membrane protein</topology>
    </subcellularLocation>
</comment>
<dbReference type="Pfam" id="PF01810">
    <property type="entry name" value="LysE"/>
    <property type="match status" value="1"/>
</dbReference>
<evidence type="ECO:0000256" key="3">
    <source>
        <dbReference type="ARBA" id="ARBA00022475"/>
    </source>
</evidence>
<proteinExistence type="inferred from homology"/>
<feature type="transmembrane region" description="Helical" evidence="7">
    <location>
        <begin position="6"/>
        <end position="29"/>
    </location>
</feature>
<evidence type="ECO:0000256" key="7">
    <source>
        <dbReference type="SAM" id="Phobius"/>
    </source>
</evidence>
<dbReference type="EMBL" id="VTDN01000002">
    <property type="protein sequence ID" value="MEB5476126.1"/>
    <property type="molecule type" value="Genomic_DNA"/>
</dbReference>
<feature type="transmembrane region" description="Helical" evidence="7">
    <location>
        <begin position="159"/>
        <end position="182"/>
    </location>
</feature>
<dbReference type="Proteomes" id="UP001339883">
    <property type="component" value="Unassembled WGS sequence"/>
</dbReference>
<feature type="transmembrane region" description="Helical" evidence="7">
    <location>
        <begin position="69"/>
        <end position="92"/>
    </location>
</feature>
<evidence type="ECO:0000313" key="9">
    <source>
        <dbReference type="Proteomes" id="UP001339883"/>
    </source>
</evidence>
<evidence type="ECO:0000256" key="5">
    <source>
        <dbReference type="ARBA" id="ARBA00022989"/>
    </source>
</evidence>
<accession>A0ABU6DQI7</accession>
<dbReference type="PANTHER" id="PTHR30086">
    <property type="entry name" value="ARGININE EXPORTER PROTEIN ARGO"/>
    <property type="match status" value="1"/>
</dbReference>
<keyword evidence="6 7" id="KW-0472">Membrane</keyword>
<feature type="transmembrane region" description="Helical" evidence="7">
    <location>
        <begin position="41"/>
        <end position="63"/>
    </location>
</feature>
<evidence type="ECO:0000256" key="4">
    <source>
        <dbReference type="ARBA" id="ARBA00022692"/>
    </source>
</evidence>
<protein>
    <submittedName>
        <fullName evidence="8">Leucine efflux protein LeuE</fullName>
    </submittedName>
</protein>
<feature type="transmembrane region" description="Helical" evidence="7">
    <location>
        <begin position="194"/>
        <end position="214"/>
    </location>
</feature>
<comment type="similarity">
    <text evidence="2">Belongs to the Rht family.</text>
</comment>
<gene>
    <name evidence="8" type="primary">leuE</name>
    <name evidence="8" type="ORF">I2F25_03520</name>
</gene>
<sequence length="218" mass="23942">MLGIINLSTFILGTILIILLPGPNSFYVLSVASKHGVKAAYQASFGVICGDFILILATIFGAASALHTFPLAFLALKGCGALYLSYLGIKLIRHAYQTWKSRHQKVSKETPIFSEKIEKVTPYRTALTISLLNPKAILFFLSFFIQFVDPNSTSPFLSFLVLALILEIISLSYLTLIIFSGIKLSQYFSQHLRLTSISVLIVGLLFIGFGIKLATSTL</sequence>